<dbReference type="InterPro" id="IPR001810">
    <property type="entry name" value="F-box_dom"/>
</dbReference>
<dbReference type="SUPFAM" id="SSF81383">
    <property type="entry name" value="F-box domain"/>
    <property type="match status" value="1"/>
</dbReference>
<dbReference type="SUPFAM" id="SSF52058">
    <property type="entry name" value="L domain-like"/>
    <property type="match status" value="1"/>
</dbReference>
<dbReference type="InParanoid" id="A0A165JJE4"/>
<evidence type="ECO:0000259" key="1">
    <source>
        <dbReference type="Pfam" id="PF12937"/>
    </source>
</evidence>
<gene>
    <name evidence="2" type="ORF">CALCODRAFT_490854</name>
</gene>
<dbReference type="Proteomes" id="UP000076842">
    <property type="component" value="Unassembled WGS sequence"/>
</dbReference>
<keyword evidence="3" id="KW-1185">Reference proteome</keyword>
<dbReference type="STRING" id="1353952.A0A165JJE4"/>
<evidence type="ECO:0000313" key="3">
    <source>
        <dbReference type="Proteomes" id="UP000076842"/>
    </source>
</evidence>
<dbReference type="Gene3D" id="1.20.1280.50">
    <property type="match status" value="1"/>
</dbReference>
<dbReference type="Gene3D" id="3.80.10.10">
    <property type="entry name" value="Ribonuclease Inhibitor"/>
    <property type="match status" value="1"/>
</dbReference>
<evidence type="ECO:0000313" key="2">
    <source>
        <dbReference type="EMBL" id="KZT61918.1"/>
    </source>
</evidence>
<dbReference type="InterPro" id="IPR036047">
    <property type="entry name" value="F-box-like_dom_sf"/>
</dbReference>
<name>A0A165JJE4_9BASI</name>
<organism evidence="2 3">
    <name type="scientific">Calocera cornea HHB12733</name>
    <dbReference type="NCBI Taxonomy" id="1353952"/>
    <lineage>
        <taxon>Eukaryota</taxon>
        <taxon>Fungi</taxon>
        <taxon>Dikarya</taxon>
        <taxon>Basidiomycota</taxon>
        <taxon>Agaricomycotina</taxon>
        <taxon>Dacrymycetes</taxon>
        <taxon>Dacrymycetales</taxon>
        <taxon>Dacrymycetaceae</taxon>
        <taxon>Calocera</taxon>
    </lineage>
</organism>
<feature type="domain" description="F-box" evidence="1">
    <location>
        <begin position="18"/>
        <end position="52"/>
    </location>
</feature>
<accession>A0A165JJE4</accession>
<dbReference type="Pfam" id="PF12937">
    <property type="entry name" value="F-box-like"/>
    <property type="match status" value="1"/>
</dbReference>
<dbReference type="InterPro" id="IPR032675">
    <property type="entry name" value="LRR_dom_sf"/>
</dbReference>
<proteinExistence type="predicted"/>
<protein>
    <recommendedName>
        <fullName evidence="1">F-box domain-containing protein</fullName>
    </recommendedName>
</protein>
<dbReference type="EMBL" id="KV423920">
    <property type="protein sequence ID" value="KZT61918.1"/>
    <property type="molecule type" value="Genomic_DNA"/>
</dbReference>
<sequence length="412" mass="46140">MEAPPPPQPRGASSLGERLPLELLDQVFQHLTQKDVLRCGRVAHAWLRPARRVAYRHVELGTRYPSSARRAAKLAHTLATVADARDSVRSLVIVSQKEAEDVFIPFLRWIKNVREGQIKSVNISTVRSNMTVALLRAILLDTPVAASIEELQLTGIFIEGGQQSLGPTQIVYANLMKLSIILSRRFLCATWGQALFPRLQYLSVQSGGYCSVLLMLLRNTKSTLETLRITWASEVSISLEPDEQREMSTVLGLLKQLSWLYLDLNLTQPAPLLDDALPQLTSLKRLECYHGTFTHLLFLCLPPSLEMLQIHHNTNACFSVDDRFLRFGRAALSRAKVGEIALRRFYYMVPSDVDVEVDFADECWSAGIDFAGSRSRISRLYSQDVAPTSSKQVVRAAWSEGPRGPGFIGHIM</sequence>
<dbReference type="AlphaFoldDB" id="A0A165JJE4"/>
<dbReference type="OrthoDB" id="2745898at2759"/>
<reference evidence="2 3" key="1">
    <citation type="journal article" date="2016" name="Mol. Biol. Evol.">
        <title>Comparative Genomics of Early-Diverging Mushroom-Forming Fungi Provides Insights into the Origins of Lignocellulose Decay Capabilities.</title>
        <authorList>
            <person name="Nagy L.G."/>
            <person name="Riley R."/>
            <person name="Tritt A."/>
            <person name="Adam C."/>
            <person name="Daum C."/>
            <person name="Floudas D."/>
            <person name="Sun H."/>
            <person name="Yadav J.S."/>
            <person name="Pangilinan J."/>
            <person name="Larsson K.H."/>
            <person name="Matsuura K."/>
            <person name="Barry K."/>
            <person name="Labutti K."/>
            <person name="Kuo R."/>
            <person name="Ohm R.A."/>
            <person name="Bhattacharya S.S."/>
            <person name="Shirouzu T."/>
            <person name="Yoshinaga Y."/>
            <person name="Martin F.M."/>
            <person name="Grigoriev I.V."/>
            <person name="Hibbett D.S."/>
        </authorList>
    </citation>
    <scope>NUCLEOTIDE SEQUENCE [LARGE SCALE GENOMIC DNA]</scope>
    <source>
        <strain evidence="2 3">HHB12733</strain>
    </source>
</reference>